<dbReference type="Pfam" id="PF22824">
    <property type="entry name" value="THAP9_C"/>
    <property type="match status" value="1"/>
</dbReference>
<keyword evidence="4 5" id="KW-0238">DNA-binding</keyword>
<accession>A0A7K6A095</accession>
<sequence>MTRSCSALGCTARDSAWSRERGVSFHQFPVDAAQRRAWIRAVNRVDPQSRRPWRPGPGAILCSRHFAEGDFERFGLRRKLRRGAVPSRFLPPVRSGTRVPALEQPLRGPPGGDHNYSLRGCPTDTPRTVASLLRMLVKKRQLPEEIVSLLRAQFSADLPFELHSWRQMAEYSPEMRQFACILHLYHIKAYDYLRKIFPLPHPCSLTKQNHILESHPPFFSSWLSNNEAAAGFSDDIFLRLQEKVERGDQAYRYCAVMVQDMSLQKQQEWDPQTRRLTGFVDLGAGILDADEAPLASEAIILMAVGISSPWTAPLGYFFVNSMTGRLLAQLFHQTISKLNNIGITVLAVTSGASAHGAETARALGIRMDPERIRCTFHHPPGSAHSITYFFDVCHALHLIRNALQCFQKVEWLSDTMWWQHVVELAALQEQRVLEPHSSGSGRSGSKESYHLKVNLATLLFSEGVADALEHLQKLGLASFQNCSGTVKFVRLMSSLCDVFCGRGPYGKGLKVPLLAGNYTKISNLFNEAKNFFVTLTDSVGRYIIKSKRKLGFLSLLLNAESLKWLYSNYTCPEGTPSNHLQTYAFSLDSLELFLRALQQACGSSGSPTCMVFQAAYHKLLASCSLSPGSPHGSDSSNMSSLDVSLSRSRDLTLGSIRAQYNQAHGRALATEYPFCAGVLLRSSTLSNALTDLSLHARGITCAAGFVAEQLAWNLQCEACLASLFDSDESRLRCRSVLYIKKLGRVSLPSASVHCIASISERVLKWYGNVGDSSKNTKLWHLFLEQEVFQELLGERPLFPTLVNHFFDGELSINNHYTVLVKEITRCYLNIRTNPAQHLNLKHPCGRHRLKRLKGRHIFPSPLGSCQSRCTHLGS</sequence>
<feature type="region of interest" description="Disordered" evidence="6">
    <location>
        <begin position="100"/>
        <end position="120"/>
    </location>
</feature>
<dbReference type="InterPro" id="IPR048367">
    <property type="entry name" value="TNP-like_RNaseH_C"/>
</dbReference>
<organism evidence="8 9">
    <name type="scientific">Onychorhynchus coronatus</name>
    <name type="common">Royal flycatcher</name>
    <dbReference type="NCBI Taxonomy" id="360224"/>
    <lineage>
        <taxon>Eukaryota</taxon>
        <taxon>Metazoa</taxon>
        <taxon>Chordata</taxon>
        <taxon>Craniata</taxon>
        <taxon>Vertebrata</taxon>
        <taxon>Euteleostomi</taxon>
        <taxon>Archelosauria</taxon>
        <taxon>Archosauria</taxon>
        <taxon>Dinosauria</taxon>
        <taxon>Saurischia</taxon>
        <taxon>Theropoda</taxon>
        <taxon>Coelurosauria</taxon>
        <taxon>Aves</taxon>
        <taxon>Neognathae</taxon>
        <taxon>Neoaves</taxon>
        <taxon>Telluraves</taxon>
        <taxon>Australaves</taxon>
        <taxon>Passeriformes</taxon>
        <taxon>Tyrannidae</taxon>
        <taxon>Onychorhynchus</taxon>
    </lineage>
</organism>
<dbReference type="SUPFAM" id="SSF57716">
    <property type="entry name" value="Glucocorticoid receptor-like (DNA-binding domain)"/>
    <property type="match status" value="1"/>
</dbReference>
<evidence type="ECO:0000313" key="8">
    <source>
        <dbReference type="EMBL" id="NWU83372.1"/>
    </source>
</evidence>
<dbReference type="OrthoDB" id="7312725at2759"/>
<dbReference type="InterPro" id="IPR048365">
    <property type="entry name" value="TNP-like_RNaseH_N"/>
</dbReference>
<dbReference type="GO" id="GO:0003677">
    <property type="term" value="F:DNA binding"/>
    <property type="evidence" value="ECO:0007669"/>
    <property type="project" value="UniProtKB-UniRule"/>
</dbReference>
<dbReference type="SMART" id="SM00692">
    <property type="entry name" value="DM3"/>
    <property type="match status" value="1"/>
</dbReference>
<dbReference type="InterPro" id="IPR048366">
    <property type="entry name" value="TNP-like_GBD"/>
</dbReference>
<comment type="caution">
    <text evidence="8">The sequence shown here is derived from an EMBL/GenBank/DDBJ whole genome shotgun (WGS) entry which is preliminary data.</text>
</comment>
<dbReference type="PANTHER" id="PTHR47577:SF2">
    <property type="entry name" value="THAP DOMAIN CONTAINING 9"/>
    <property type="match status" value="1"/>
</dbReference>
<keyword evidence="2 5" id="KW-0863">Zinc-finger</keyword>
<dbReference type="PANTHER" id="PTHR47577">
    <property type="entry name" value="THAP DOMAIN-CONTAINING PROTEIN 6"/>
    <property type="match status" value="1"/>
</dbReference>
<dbReference type="Pfam" id="PF05485">
    <property type="entry name" value="THAP"/>
    <property type="match status" value="1"/>
</dbReference>
<dbReference type="SMART" id="SM00980">
    <property type="entry name" value="THAP"/>
    <property type="match status" value="1"/>
</dbReference>
<dbReference type="InterPro" id="IPR006612">
    <property type="entry name" value="THAP_Znf"/>
</dbReference>
<proteinExistence type="predicted"/>
<dbReference type="Pfam" id="PF21788">
    <property type="entry name" value="TNP-like_GBD"/>
    <property type="match status" value="1"/>
</dbReference>
<keyword evidence="9" id="KW-1185">Reference proteome</keyword>
<evidence type="ECO:0000256" key="3">
    <source>
        <dbReference type="ARBA" id="ARBA00022833"/>
    </source>
</evidence>
<evidence type="ECO:0000256" key="5">
    <source>
        <dbReference type="PROSITE-ProRule" id="PRU00309"/>
    </source>
</evidence>
<keyword evidence="3" id="KW-0862">Zinc</keyword>
<dbReference type="Pfam" id="PF21789">
    <property type="entry name" value="TNP-like_RNaseH_C"/>
    <property type="match status" value="1"/>
</dbReference>
<dbReference type="Pfam" id="PF21787">
    <property type="entry name" value="TNP-like_RNaseH_N"/>
    <property type="match status" value="1"/>
</dbReference>
<dbReference type="InterPro" id="IPR055035">
    <property type="entry name" value="THAP9_C"/>
</dbReference>
<evidence type="ECO:0000256" key="6">
    <source>
        <dbReference type="SAM" id="MobiDB-lite"/>
    </source>
</evidence>
<evidence type="ECO:0000256" key="1">
    <source>
        <dbReference type="ARBA" id="ARBA00022723"/>
    </source>
</evidence>
<dbReference type="Pfam" id="PF12017">
    <property type="entry name" value="Tnp_P_element"/>
    <property type="match status" value="1"/>
</dbReference>
<dbReference type="PROSITE" id="PS50950">
    <property type="entry name" value="ZF_THAP"/>
    <property type="match status" value="1"/>
</dbReference>
<evidence type="ECO:0000259" key="7">
    <source>
        <dbReference type="PROSITE" id="PS50950"/>
    </source>
</evidence>
<dbReference type="EMBL" id="VZRK01000225">
    <property type="protein sequence ID" value="NWU83372.1"/>
    <property type="molecule type" value="Genomic_DNA"/>
</dbReference>
<dbReference type="AlphaFoldDB" id="A0A7K6A095"/>
<feature type="non-terminal residue" evidence="8">
    <location>
        <position position="874"/>
    </location>
</feature>
<feature type="domain" description="THAP-type" evidence="7">
    <location>
        <begin position="1"/>
        <end position="89"/>
    </location>
</feature>
<reference evidence="8 9" key="1">
    <citation type="submission" date="2019-09" db="EMBL/GenBank/DDBJ databases">
        <title>Bird 10,000 Genomes (B10K) Project - Family phase.</title>
        <authorList>
            <person name="Zhang G."/>
        </authorList>
    </citation>
    <scope>NUCLEOTIDE SEQUENCE [LARGE SCALE GENOMIC DNA]</scope>
    <source>
        <strain evidence="8">B10K-DU-028-75</strain>
        <tissue evidence="8">Mixed tissue sample</tissue>
    </source>
</reference>
<dbReference type="GO" id="GO:0008270">
    <property type="term" value="F:zinc ion binding"/>
    <property type="evidence" value="ECO:0007669"/>
    <property type="project" value="UniProtKB-KW"/>
</dbReference>
<feature type="non-terminal residue" evidence="8">
    <location>
        <position position="1"/>
    </location>
</feature>
<dbReference type="InterPro" id="IPR021896">
    <property type="entry name" value="THAP9-like_HTH"/>
</dbReference>
<dbReference type="Proteomes" id="UP000550309">
    <property type="component" value="Unassembled WGS sequence"/>
</dbReference>
<gene>
    <name evidence="8" type="primary">Thap9</name>
    <name evidence="8" type="ORF">ONYCOR_R08400</name>
</gene>
<evidence type="ECO:0000256" key="2">
    <source>
        <dbReference type="ARBA" id="ARBA00022771"/>
    </source>
</evidence>
<evidence type="ECO:0000313" key="9">
    <source>
        <dbReference type="Proteomes" id="UP000550309"/>
    </source>
</evidence>
<keyword evidence="1" id="KW-0479">Metal-binding</keyword>
<protein>
    <submittedName>
        <fullName evidence="8">THAP9 transposase</fullName>
    </submittedName>
</protein>
<name>A0A7K6A095_ONYCO</name>
<evidence type="ECO:0000256" key="4">
    <source>
        <dbReference type="ARBA" id="ARBA00023125"/>
    </source>
</evidence>